<feature type="transmembrane region" description="Helical" evidence="1">
    <location>
        <begin position="201"/>
        <end position="223"/>
    </location>
</feature>
<dbReference type="Pfam" id="PF11139">
    <property type="entry name" value="SfLAP"/>
    <property type="match status" value="1"/>
</dbReference>
<feature type="transmembrane region" description="Helical" evidence="1">
    <location>
        <begin position="124"/>
        <end position="145"/>
    </location>
</feature>
<evidence type="ECO:0000256" key="1">
    <source>
        <dbReference type="SAM" id="Phobius"/>
    </source>
</evidence>
<accession>Q5YSY0</accession>
<evidence type="ECO:0008006" key="4">
    <source>
        <dbReference type="Google" id="ProtNLM"/>
    </source>
</evidence>
<organism evidence="2 3">
    <name type="scientific">Nocardia farcinica (strain IFM 10152)</name>
    <dbReference type="NCBI Taxonomy" id="247156"/>
    <lineage>
        <taxon>Bacteria</taxon>
        <taxon>Bacillati</taxon>
        <taxon>Actinomycetota</taxon>
        <taxon>Actinomycetes</taxon>
        <taxon>Mycobacteriales</taxon>
        <taxon>Nocardiaceae</taxon>
        <taxon>Nocardia</taxon>
    </lineage>
</organism>
<dbReference type="eggNOG" id="ENOG5032VK2">
    <property type="taxonomic scope" value="Bacteria"/>
</dbReference>
<sequence>MFGQAMLTLLPALAGFAFLDSLDLLLVGVTAAVVYDSRLRRRSPVPGGASFLAGVFVTTVAFGVCTVLGIGWLTDLVDFRLTPAIRYRGELAAGTILLVLAALPSTGERTPPRWAVELRGRPAVLAATGLAIGIVQSATSVPYLAGLAMLSAHGTALWPVILPVYGVIALLPPVLVLALATRRTVGARRAYRAIVRGVTRFGPPSVRVLFAVAGAALVLDALAHPGDLW</sequence>
<keyword evidence="1" id="KW-1133">Transmembrane helix</keyword>
<evidence type="ECO:0000313" key="2">
    <source>
        <dbReference type="EMBL" id="BAD58711.1"/>
    </source>
</evidence>
<protein>
    <recommendedName>
        <fullName evidence="4">Sap, sulfolipid-1-addressing protein</fullName>
    </recommendedName>
</protein>
<keyword evidence="3" id="KW-1185">Reference proteome</keyword>
<dbReference type="Proteomes" id="UP000006820">
    <property type="component" value="Chromosome"/>
</dbReference>
<dbReference type="InterPro" id="IPR021315">
    <property type="entry name" value="Gap/Sap"/>
</dbReference>
<gene>
    <name evidence="2" type="ordered locus">NFA_38630</name>
</gene>
<keyword evidence="1" id="KW-0472">Membrane</keyword>
<dbReference type="HOGENOM" id="CLU_1218677_0_0_11"/>
<dbReference type="EMBL" id="AP006618">
    <property type="protein sequence ID" value="BAD58711.1"/>
    <property type="molecule type" value="Genomic_DNA"/>
</dbReference>
<feature type="transmembrane region" description="Helical" evidence="1">
    <location>
        <begin position="157"/>
        <end position="180"/>
    </location>
</feature>
<feature type="transmembrane region" description="Helical" evidence="1">
    <location>
        <begin position="47"/>
        <end position="73"/>
    </location>
</feature>
<dbReference type="AlphaFoldDB" id="Q5YSY0"/>
<keyword evidence="1" id="KW-0812">Transmembrane</keyword>
<proteinExistence type="predicted"/>
<name>Q5YSY0_NOCFA</name>
<dbReference type="KEGG" id="nfa:NFA_38630"/>
<feature type="transmembrane region" description="Helical" evidence="1">
    <location>
        <begin position="12"/>
        <end position="35"/>
    </location>
</feature>
<evidence type="ECO:0000313" key="3">
    <source>
        <dbReference type="Proteomes" id="UP000006820"/>
    </source>
</evidence>
<reference evidence="2 3" key="1">
    <citation type="journal article" date="2004" name="Proc. Natl. Acad. Sci. U.S.A.">
        <title>The complete genomic sequence of Nocardia farcinica IFM 10152.</title>
        <authorList>
            <person name="Ishikawa J."/>
            <person name="Yamashita A."/>
            <person name="Mikami Y."/>
            <person name="Hoshino Y."/>
            <person name="Kurita H."/>
            <person name="Hotta K."/>
            <person name="Shiba T."/>
            <person name="Hattori M."/>
        </authorList>
    </citation>
    <scope>NUCLEOTIDE SEQUENCE [LARGE SCALE GENOMIC DNA]</scope>
    <source>
        <strain evidence="2 3">IFM 10152</strain>
    </source>
</reference>
<dbReference type="STRING" id="247156.NFA_38630"/>